<dbReference type="AlphaFoldDB" id="U5QG32"/>
<dbReference type="HOGENOM" id="CLU_008255_6_0_3"/>
<evidence type="ECO:0000256" key="7">
    <source>
        <dbReference type="ARBA" id="ARBA00022840"/>
    </source>
</evidence>
<evidence type="ECO:0000256" key="1">
    <source>
        <dbReference type="ARBA" id="ARBA00004496"/>
    </source>
</evidence>
<dbReference type="PANTHER" id="PTHR42918:SF15">
    <property type="entry name" value="LYSINE--TRNA LIGASE, CHLOROPLASTIC_MITOCHONDRIAL"/>
    <property type="match status" value="1"/>
</dbReference>
<reference evidence="14 15" key="1">
    <citation type="journal article" date="2013" name="PLoS ONE">
        <title>Cultivation and Complete Genome Sequencing of Gloeobacter kilaueensis sp. nov., from a Lava Cave in Kilauea Caldera, Hawai'i.</title>
        <authorList>
            <person name="Saw J.H."/>
            <person name="Schatz M."/>
            <person name="Brown M.V."/>
            <person name="Kunkel D.D."/>
            <person name="Foster J.S."/>
            <person name="Shick H."/>
            <person name="Christensen S."/>
            <person name="Hou S."/>
            <person name="Wan X."/>
            <person name="Donachie S.P."/>
        </authorList>
    </citation>
    <scope>NUCLEOTIDE SEQUENCE [LARGE SCALE GENOMIC DNA]</scope>
    <source>
        <strain evidence="15">JS</strain>
    </source>
</reference>
<dbReference type="SUPFAM" id="SSF50249">
    <property type="entry name" value="Nucleic acid-binding proteins"/>
    <property type="match status" value="1"/>
</dbReference>
<evidence type="ECO:0000256" key="11">
    <source>
        <dbReference type="HAMAP-Rule" id="MF_00252"/>
    </source>
</evidence>
<organism evidence="14 15">
    <name type="scientific">Gloeobacter kilaueensis (strain ATCC BAA-2537 / CCAP 1431/1 / ULC 316 / JS1)</name>
    <dbReference type="NCBI Taxonomy" id="1183438"/>
    <lineage>
        <taxon>Bacteria</taxon>
        <taxon>Bacillati</taxon>
        <taxon>Cyanobacteriota</taxon>
        <taxon>Cyanophyceae</taxon>
        <taxon>Gloeobacterales</taxon>
        <taxon>Gloeobacteraceae</taxon>
        <taxon>Gloeobacter</taxon>
    </lineage>
</organism>
<keyword evidence="9 11" id="KW-0030">Aminoacyl-tRNA synthetase</keyword>
<dbReference type="NCBIfam" id="TIGR00499">
    <property type="entry name" value="lysS_bact"/>
    <property type="match status" value="1"/>
</dbReference>
<keyword evidence="6 11" id="KW-0547">Nucleotide-binding</keyword>
<dbReference type="FunFam" id="3.30.930.10:FF:000238">
    <property type="entry name" value="Lysine--tRNA ligase"/>
    <property type="match status" value="1"/>
</dbReference>
<dbReference type="InterPro" id="IPR002313">
    <property type="entry name" value="Lys-tRNA-ligase_II"/>
</dbReference>
<protein>
    <recommendedName>
        <fullName evidence="11">Lysine--tRNA ligase</fullName>
        <ecNumber evidence="11">6.1.1.6</ecNumber>
    </recommendedName>
    <alternativeName>
        <fullName evidence="11">Lysyl-tRNA synthetase</fullName>
        <shortName evidence="11">LysRS</shortName>
    </alternativeName>
</protein>
<dbReference type="CDD" id="cd00775">
    <property type="entry name" value="LysRS_core"/>
    <property type="match status" value="1"/>
</dbReference>
<dbReference type="GO" id="GO:0000287">
    <property type="term" value="F:magnesium ion binding"/>
    <property type="evidence" value="ECO:0007669"/>
    <property type="project" value="UniProtKB-UniRule"/>
</dbReference>
<dbReference type="FunFam" id="2.40.50.140:FF:000024">
    <property type="entry name" value="Lysine--tRNA ligase"/>
    <property type="match status" value="1"/>
</dbReference>
<feature type="binding site" evidence="11">
    <location>
        <position position="413"/>
    </location>
    <ligand>
        <name>Mg(2+)</name>
        <dbReference type="ChEBI" id="CHEBI:18420"/>
        <label>1</label>
    </ligand>
</feature>
<keyword evidence="11 12" id="KW-0460">Magnesium</keyword>
<dbReference type="NCBIfam" id="NF001756">
    <property type="entry name" value="PRK00484.1"/>
    <property type="match status" value="1"/>
</dbReference>
<comment type="similarity">
    <text evidence="2 11">Belongs to the class-II aminoacyl-tRNA synthetase family.</text>
</comment>
<evidence type="ECO:0000256" key="5">
    <source>
        <dbReference type="ARBA" id="ARBA00022723"/>
    </source>
</evidence>
<evidence type="ECO:0000256" key="8">
    <source>
        <dbReference type="ARBA" id="ARBA00022917"/>
    </source>
</evidence>
<dbReference type="GO" id="GO:0005829">
    <property type="term" value="C:cytosol"/>
    <property type="evidence" value="ECO:0007669"/>
    <property type="project" value="TreeGrafter"/>
</dbReference>
<dbReference type="Gene3D" id="3.30.930.10">
    <property type="entry name" value="Bira Bifunctional Protein, Domain 2"/>
    <property type="match status" value="1"/>
</dbReference>
<comment type="cofactor">
    <cofactor evidence="11 12">
        <name>Mg(2+)</name>
        <dbReference type="ChEBI" id="CHEBI:18420"/>
    </cofactor>
    <text evidence="11 12">Binds 3 Mg(2+) ions per subunit.</text>
</comment>
<dbReference type="OrthoDB" id="9802326at2"/>
<sequence>MEENLRNTRLEKAEQWRIHNINPYPYRFERTDLAAHLQQKYRDLENGQQVEDSVAVAGRILSRRIAGGLIFFTIRDDSGSIQLYFDKRRIRETMGADAFKWLDKLTDAGDFIGVRGTIRRTEKGELSVYVHEYELLTKSILPLPSEYYGFKDVQQRHRQRYLDLIANPEVRETLMRRALIVRAIRHYLDERGFLEFETPVLQTEAGGAAARPFTTHHNALGLDLYLRIATELHLKRLVVGGFERVYELGRIFRNEGISTRHNPEFTTVELYQAYADYHDIMDLVEELLRTVARQVLGTTQLQPEAEIVIDLAQPFRRITMFDLVKEVTGIAFDQISDPADAAAKALSLGLDLPGPSLSVGEILYHVFEHRCEPTLIQPTFVLDYPIEISPLAKSHRTLKGMVERFELYINGRETADGFSELNDPVDQRERFEAQAKAKAAGATETHPFDEDFLTAIEHGLPPTGGVGIGIDRLVMLLTGSPSIRDVIAFPTLRPE</sequence>
<keyword evidence="15" id="KW-1185">Reference proteome</keyword>
<dbReference type="HAMAP" id="MF_00252">
    <property type="entry name" value="Lys_tRNA_synth_class2"/>
    <property type="match status" value="1"/>
</dbReference>
<keyword evidence="5 11" id="KW-0479">Metal-binding</keyword>
<dbReference type="CDD" id="cd04322">
    <property type="entry name" value="LysRS_N"/>
    <property type="match status" value="1"/>
</dbReference>
<evidence type="ECO:0000256" key="10">
    <source>
        <dbReference type="ARBA" id="ARBA00048573"/>
    </source>
</evidence>
<dbReference type="InterPro" id="IPR004364">
    <property type="entry name" value="Aa-tRNA-synt_II"/>
</dbReference>
<dbReference type="PRINTS" id="PR00982">
    <property type="entry name" value="TRNASYNTHLYS"/>
</dbReference>
<dbReference type="GO" id="GO:0000049">
    <property type="term" value="F:tRNA binding"/>
    <property type="evidence" value="ECO:0007669"/>
    <property type="project" value="TreeGrafter"/>
</dbReference>
<dbReference type="InterPro" id="IPR044136">
    <property type="entry name" value="Lys-tRNA-ligase_II_N"/>
</dbReference>
<dbReference type="RefSeq" id="WP_023173041.1">
    <property type="nucleotide sequence ID" value="NC_022600.1"/>
</dbReference>
<dbReference type="InterPro" id="IPR004365">
    <property type="entry name" value="NA-bd_OB_tRNA"/>
</dbReference>
<dbReference type="GO" id="GO:0006430">
    <property type="term" value="P:lysyl-tRNA aminoacylation"/>
    <property type="evidence" value="ECO:0007669"/>
    <property type="project" value="UniProtKB-UniRule"/>
</dbReference>
<dbReference type="PROSITE" id="PS50862">
    <property type="entry name" value="AA_TRNA_LIGASE_II"/>
    <property type="match status" value="1"/>
</dbReference>
<dbReference type="EC" id="6.1.1.6" evidence="11"/>
<keyword evidence="4 11" id="KW-0436">Ligase</keyword>
<dbReference type="EMBL" id="CP003587">
    <property type="protein sequence ID" value="AGY57922.1"/>
    <property type="molecule type" value="Genomic_DNA"/>
</dbReference>
<dbReference type="GO" id="GO:0004824">
    <property type="term" value="F:lysine-tRNA ligase activity"/>
    <property type="evidence" value="ECO:0007669"/>
    <property type="project" value="UniProtKB-UniRule"/>
</dbReference>
<dbReference type="KEGG" id="glj:GKIL_1676"/>
<dbReference type="Pfam" id="PF00152">
    <property type="entry name" value="tRNA-synt_2"/>
    <property type="match status" value="1"/>
</dbReference>
<keyword evidence="7 11" id="KW-0067">ATP-binding</keyword>
<dbReference type="SUPFAM" id="SSF55681">
    <property type="entry name" value="Class II aaRS and biotin synthetases"/>
    <property type="match status" value="1"/>
</dbReference>
<dbReference type="STRING" id="1183438.GKIL_1676"/>
<feature type="binding site" evidence="11">
    <location>
        <position position="413"/>
    </location>
    <ligand>
        <name>Mg(2+)</name>
        <dbReference type="ChEBI" id="CHEBI:18420"/>
        <label>2</label>
    </ligand>
</feature>
<evidence type="ECO:0000256" key="9">
    <source>
        <dbReference type="ARBA" id="ARBA00023146"/>
    </source>
</evidence>
<dbReference type="Pfam" id="PF01336">
    <property type="entry name" value="tRNA_anti-codon"/>
    <property type="match status" value="1"/>
</dbReference>
<keyword evidence="3 11" id="KW-0963">Cytoplasm</keyword>
<evidence type="ECO:0000256" key="6">
    <source>
        <dbReference type="ARBA" id="ARBA00022741"/>
    </source>
</evidence>
<feature type="binding site" evidence="11">
    <location>
        <position position="406"/>
    </location>
    <ligand>
        <name>Mg(2+)</name>
        <dbReference type="ChEBI" id="CHEBI:18420"/>
        <label>1</label>
    </ligand>
</feature>
<dbReference type="GO" id="GO:0005524">
    <property type="term" value="F:ATP binding"/>
    <property type="evidence" value="ECO:0007669"/>
    <property type="project" value="UniProtKB-UniRule"/>
</dbReference>
<comment type="subcellular location">
    <subcellularLocation>
        <location evidence="1 11">Cytoplasm</location>
    </subcellularLocation>
</comment>
<evidence type="ECO:0000256" key="2">
    <source>
        <dbReference type="ARBA" id="ARBA00008226"/>
    </source>
</evidence>
<evidence type="ECO:0000256" key="3">
    <source>
        <dbReference type="ARBA" id="ARBA00022490"/>
    </source>
</evidence>
<dbReference type="InterPro" id="IPR018149">
    <property type="entry name" value="Lys-tRNA-synth_II_C"/>
</dbReference>
<evidence type="ECO:0000256" key="4">
    <source>
        <dbReference type="ARBA" id="ARBA00022598"/>
    </source>
</evidence>
<dbReference type="PATRIC" id="fig|1183438.3.peg.1650"/>
<dbReference type="Gene3D" id="2.40.50.140">
    <property type="entry name" value="Nucleic acid-binding proteins"/>
    <property type="match status" value="1"/>
</dbReference>
<gene>
    <name evidence="11 14" type="primary">lysS</name>
    <name evidence="14" type="ORF">GKIL_1676</name>
</gene>
<name>U5QG32_GLOK1</name>
<dbReference type="eggNOG" id="COG1190">
    <property type="taxonomic scope" value="Bacteria"/>
</dbReference>
<dbReference type="Proteomes" id="UP000017396">
    <property type="component" value="Chromosome"/>
</dbReference>
<comment type="subunit">
    <text evidence="11">Homodimer.</text>
</comment>
<evidence type="ECO:0000313" key="14">
    <source>
        <dbReference type="EMBL" id="AGY57922.1"/>
    </source>
</evidence>
<dbReference type="InterPro" id="IPR045864">
    <property type="entry name" value="aa-tRNA-synth_II/BPL/LPL"/>
</dbReference>
<comment type="catalytic activity">
    <reaction evidence="10 11 12">
        <text>tRNA(Lys) + L-lysine + ATP = L-lysyl-tRNA(Lys) + AMP + diphosphate</text>
        <dbReference type="Rhea" id="RHEA:20792"/>
        <dbReference type="Rhea" id="RHEA-COMP:9696"/>
        <dbReference type="Rhea" id="RHEA-COMP:9697"/>
        <dbReference type="ChEBI" id="CHEBI:30616"/>
        <dbReference type="ChEBI" id="CHEBI:32551"/>
        <dbReference type="ChEBI" id="CHEBI:33019"/>
        <dbReference type="ChEBI" id="CHEBI:78442"/>
        <dbReference type="ChEBI" id="CHEBI:78529"/>
        <dbReference type="ChEBI" id="CHEBI:456215"/>
        <dbReference type="EC" id="6.1.1.6"/>
    </reaction>
</comment>
<keyword evidence="8 11" id="KW-0648">Protein biosynthesis</keyword>
<evidence type="ECO:0000256" key="12">
    <source>
        <dbReference type="RuleBase" id="RU000336"/>
    </source>
</evidence>
<evidence type="ECO:0000259" key="13">
    <source>
        <dbReference type="PROSITE" id="PS50862"/>
    </source>
</evidence>
<evidence type="ECO:0000313" key="15">
    <source>
        <dbReference type="Proteomes" id="UP000017396"/>
    </source>
</evidence>
<dbReference type="InterPro" id="IPR012340">
    <property type="entry name" value="NA-bd_OB-fold"/>
</dbReference>
<accession>U5QG32</accession>
<feature type="domain" description="Aminoacyl-transfer RNA synthetases class-II family profile" evidence="13">
    <location>
        <begin position="180"/>
        <end position="494"/>
    </location>
</feature>
<dbReference type="InterPro" id="IPR006195">
    <property type="entry name" value="aa-tRNA-synth_II"/>
</dbReference>
<proteinExistence type="inferred from homology"/>
<dbReference type="PANTHER" id="PTHR42918">
    <property type="entry name" value="LYSYL-TRNA SYNTHETASE"/>
    <property type="match status" value="1"/>
</dbReference>